<evidence type="ECO:0000313" key="1">
    <source>
        <dbReference type="EMBL" id="ELU39513.1"/>
    </source>
</evidence>
<comment type="caution">
    <text evidence="1">The sequence shown here is derived from an EMBL/GenBank/DDBJ whole genome shotgun (WGS) entry which is preliminary data.</text>
</comment>
<keyword evidence="2" id="KW-1185">Reference proteome</keyword>
<name>L8WRZ8_THACA</name>
<reference evidence="1 2" key="1">
    <citation type="journal article" date="2013" name="Nat. Commun.">
        <title>The evolution and pathogenic mechanisms of the rice sheath blight pathogen.</title>
        <authorList>
            <person name="Zheng A."/>
            <person name="Lin R."/>
            <person name="Xu L."/>
            <person name="Qin P."/>
            <person name="Tang C."/>
            <person name="Ai P."/>
            <person name="Zhang D."/>
            <person name="Liu Y."/>
            <person name="Sun Z."/>
            <person name="Feng H."/>
            <person name="Wang Y."/>
            <person name="Chen Y."/>
            <person name="Liang X."/>
            <person name="Fu R."/>
            <person name="Li Q."/>
            <person name="Zhang J."/>
            <person name="Yu X."/>
            <person name="Xie Z."/>
            <person name="Ding L."/>
            <person name="Guan P."/>
            <person name="Tang J."/>
            <person name="Liang Y."/>
            <person name="Wang S."/>
            <person name="Deng Q."/>
            <person name="Li S."/>
            <person name="Zhu J."/>
            <person name="Wang L."/>
            <person name="Liu H."/>
            <person name="Li P."/>
        </authorList>
    </citation>
    <scope>NUCLEOTIDE SEQUENCE [LARGE SCALE GENOMIC DNA]</scope>
    <source>
        <strain evidence="2">AG-1 IA</strain>
    </source>
</reference>
<dbReference type="AlphaFoldDB" id="L8WRZ8"/>
<evidence type="ECO:0000313" key="2">
    <source>
        <dbReference type="Proteomes" id="UP000011668"/>
    </source>
</evidence>
<protein>
    <submittedName>
        <fullName evidence="1">Uncharacterized protein</fullName>
    </submittedName>
</protein>
<dbReference type="HOGENOM" id="CLU_2470620_0_0_1"/>
<organism evidence="1 2">
    <name type="scientific">Thanatephorus cucumeris (strain AG1-IA)</name>
    <name type="common">Rice sheath blight fungus</name>
    <name type="synonym">Rhizoctonia solani</name>
    <dbReference type="NCBI Taxonomy" id="983506"/>
    <lineage>
        <taxon>Eukaryota</taxon>
        <taxon>Fungi</taxon>
        <taxon>Dikarya</taxon>
        <taxon>Basidiomycota</taxon>
        <taxon>Agaricomycotina</taxon>
        <taxon>Agaricomycetes</taxon>
        <taxon>Cantharellales</taxon>
        <taxon>Ceratobasidiaceae</taxon>
        <taxon>Rhizoctonia</taxon>
        <taxon>Rhizoctonia solani AG-1</taxon>
    </lineage>
</organism>
<proteinExistence type="predicted"/>
<accession>L8WRZ8</accession>
<gene>
    <name evidence="1" type="ORF">AG1IA_06453</name>
</gene>
<sequence>MKADVLKRTDSFHFLLCYLYSCGSNPIRILYLGAVYRLASLHPSVCPLSDVTVRKVEHHSLALGFLPLRIKSRLIRHKWGPIVQSLSF</sequence>
<dbReference type="Proteomes" id="UP000011668">
    <property type="component" value="Unassembled WGS sequence"/>
</dbReference>
<dbReference type="EMBL" id="AFRT01001737">
    <property type="protein sequence ID" value="ELU39513.1"/>
    <property type="molecule type" value="Genomic_DNA"/>
</dbReference>